<comment type="caution">
    <text evidence="2">The sequence shown here is derived from an EMBL/GenBank/DDBJ whole genome shotgun (WGS) entry which is preliminary data.</text>
</comment>
<keyword evidence="3" id="KW-1185">Reference proteome</keyword>
<sequence>MTTTNQPGQTMQTARSLQRLYFIRAGFSILWVVLVSALAKTNTGIATVLFIIYPAWDALATYFDIQANPPAANKIPQYVNALISIATTAGVTLALQKGIPEALIVFGAWAILTGLIQLILGLRRRKQFGGQWPMMISGAQSMLAGGAFIAMAHQPNQGITTLAGYAAFGAFYFLLTAFRLSKTIKAEA</sequence>
<feature type="transmembrane region" description="Helical" evidence="1">
    <location>
        <begin position="134"/>
        <end position="153"/>
    </location>
</feature>
<evidence type="ECO:0000313" key="2">
    <source>
        <dbReference type="EMBL" id="GAA4206428.1"/>
    </source>
</evidence>
<proteinExistence type="predicted"/>
<evidence type="ECO:0000313" key="3">
    <source>
        <dbReference type="Proteomes" id="UP001501772"/>
    </source>
</evidence>
<keyword evidence="1" id="KW-0812">Transmembrane</keyword>
<feature type="transmembrane region" description="Helical" evidence="1">
    <location>
        <begin position="21"/>
        <end position="39"/>
    </location>
</feature>
<feature type="transmembrane region" description="Helical" evidence="1">
    <location>
        <begin position="159"/>
        <end position="178"/>
    </location>
</feature>
<feature type="transmembrane region" description="Helical" evidence="1">
    <location>
        <begin position="102"/>
        <end position="122"/>
    </location>
</feature>
<gene>
    <name evidence="2" type="ORF">GCM10022289_27380</name>
</gene>
<feature type="transmembrane region" description="Helical" evidence="1">
    <location>
        <begin position="45"/>
        <end position="65"/>
    </location>
</feature>
<accession>A0ABP8BGR0</accession>
<reference evidence="3" key="1">
    <citation type="journal article" date="2019" name="Int. J. Syst. Evol. Microbiol.">
        <title>The Global Catalogue of Microorganisms (GCM) 10K type strain sequencing project: providing services to taxonomists for standard genome sequencing and annotation.</title>
        <authorList>
            <consortium name="The Broad Institute Genomics Platform"/>
            <consortium name="The Broad Institute Genome Sequencing Center for Infectious Disease"/>
            <person name="Wu L."/>
            <person name="Ma J."/>
        </authorList>
    </citation>
    <scope>NUCLEOTIDE SEQUENCE [LARGE SCALE GENOMIC DNA]</scope>
    <source>
        <strain evidence="3">JCM 17626</strain>
    </source>
</reference>
<dbReference type="EMBL" id="BAABBY010000006">
    <property type="protein sequence ID" value="GAA4206428.1"/>
    <property type="molecule type" value="Genomic_DNA"/>
</dbReference>
<keyword evidence="1" id="KW-0472">Membrane</keyword>
<dbReference type="Proteomes" id="UP001501772">
    <property type="component" value="Unassembled WGS sequence"/>
</dbReference>
<feature type="transmembrane region" description="Helical" evidence="1">
    <location>
        <begin position="77"/>
        <end position="96"/>
    </location>
</feature>
<protein>
    <submittedName>
        <fullName evidence="2">Membrane protein</fullName>
    </submittedName>
</protein>
<evidence type="ECO:0000256" key="1">
    <source>
        <dbReference type="SAM" id="Phobius"/>
    </source>
</evidence>
<keyword evidence="1" id="KW-1133">Transmembrane helix</keyword>
<dbReference type="RefSeq" id="WP_344852027.1">
    <property type="nucleotide sequence ID" value="NZ_BAABBY010000006.1"/>
</dbReference>
<dbReference type="Pfam" id="PF03729">
    <property type="entry name" value="DUF308"/>
    <property type="match status" value="1"/>
</dbReference>
<name>A0ABP8BGR0_9SPHI</name>
<organism evidence="2 3">
    <name type="scientific">Pedobacter jeongneungensis</name>
    <dbReference type="NCBI Taxonomy" id="947309"/>
    <lineage>
        <taxon>Bacteria</taxon>
        <taxon>Pseudomonadati</taxon>
        <taxon>Bacteroidota</taxon>
        <taxon>Sphingobacteriia</taxon>
        <taxon>Sphingobacteriales</taxon>
        <taxon>Sphingobacteriaceae</taxon>
        <taxon>Pedobacter</taxon>
    </lineage>
</organism>
<dbReference type="InterPro" id="IPR005325">
    <property type="entry name" value="DUF308_memb"/>
</dbReference>